<dbReference type="Pfam" id="PF26078">
    <property type="entry name" value="Baseplate_J_M"/>
    <property type="match status" value="1"/>
</dbReference>
<dbReference type="InterPro" id="IPR052399">
    <property type="entry name" value="Phage_Baseplate_Assmbl_Protein"/>
</dbReference>
<reference evidence="5 6" key="1">
    <citation type="submission" date="2010-03" db="EMBL/GenBank/DDBJ databases">
        <title>The Genome Sequence of Fusobacterium sp. 1_1_41FAA.</title>
        <authorList>
            <consortium name="The Broad Institute Genome Sequencing Platform"/>
            <person name="Ward D."/>
            <person name="Earl A."/>
            <person name="Feldgarden M."/>
            <person name="Gevers D."/>
            <person name="Young S.K."/>
            <person name="Zeng Q."/>
            <person name="Koehrsen M."/>
            <person name="Alvarado L."/>
            <person name="Berlin A."/>
            <person name="Borenstein D."/>
            <person name="Chapman S."/>
            <person name="Chen Z."/>
            <person name="Engels R."/>
            <person name="Freedman E."/>
            <person name="Gellesch M."/>
            <person name="Goldberg J."/>
            <person name="Griggs A."/>
            <person name="Gujja S."/>
            <person name="Heilman E."/>
            <person name="Heiman D."/>
            <person name="Hepburn T."/>
            <person name="Howarth C."/>
            <person name="Jen D."/>
            <person name="Larson L."/>
            <person name="Mehta T."/>
            <person name="Park D."/>
            <person name="Pearson M."/>
            <person name="Richards J."/>
            <person name="Roberts A."/>
            <person name="Saif S."/>
            <person name="Shea T."/>
            <person name="Shenoy N."/>
            <person name="Sisk P."/>
            <person name="Stolte C."/>
            <person name="Sykes S."/>
            <person name="Walk T."/>
            <person name="White J."/>
            <person name="Yandava C."/>
            <person name="Strauss J.C."/>
            <person name="Ambrose C.E."/>
            <person name="Allen-Vercoe E."/>
            <person name="Haas B."/>
            <person name="Henn M.R."/>
            <person name="Nusbaum C."/>
            <person name="Birren B."/>
        </authorList>
    </citation>
    <scope>NUCLEOTIDE SEQUENCE [LARGE SCALE GENOMIC DNA]</scope>
    <source>
        <strain evidence="5 6">1_1_41FAA</strain>
    </source>
</reference>
<evidence type="ECO:0000259" key="2">
    <source>
        <dbReference type="Pfam" id="PF04865"/>
    </source>
</evidence>
<name>D6LII1_9FUSO</name>
<dbReference type="InterPro" id="IPR058531">
    <property type="entry name" value="Baseplate_J_M"/>
</dbReference>
<accession>D6LII1</accession>
<dbReference type="PANTHER" id="PTHR37829">
    <property type="entry name" value="PHAGE-LIKE ELEMENT PBSX PROTEIN XKDT"/>
    <property type="match status" value="1"/>
</dbReference>
<dbReference type="Pfam" id="PF26079">
    <property type="entry name" value="Baseplate_J_C"/>
    <property type="match status" value="1"/>
</dbReference>
<dbReference type="EMBL" id="GG770383">
    <property type="protein sequence ID" value="EFG28207.2"/>
    <property type="molecule type" value="Genomic_DNA"/>
</dbReference>
<dbReference type="Pfam" id="PF04865">
    <property type="entry name" value="Baseplate_J"/>
    <property type="match status" value="1"/>
</dbReference>
<gene>
    <name evidence="5" type="ORF">HMPREF0400_01546</name>
</gene>
<feature type="domain" description="Baseplate J-like central" evidence="3">
    <location>
        <begin position="192"/>
        <end position="262"/>
    </location>
</feature>
<dbReference type="InterPro" id="IPR006949">
    <property type="entry name" value="Barrel_Baseplate_J-like"/>
</dbReference>
<protein>
    <submittedName>
        <fullName evidence="5">PBSX prophage</fullName>
    </submittedName>
</protein>
<dbReference type="PANTHER" id="PTHR37829:SF3">
    <property type="entry name" value="PROTEIN JAYE-RELATED"/>
    <property type="match status" value="1"/>
</dbReference>
<organism evidence="5 6">
    <name type="scientific">Fusobacterium periodonticum 1_1_41FAA</name>
    <dbReference type="NCBI Taxonomy" id="469621"/>
    <lineage>
        <taxon>Bacteria</taxon>
        <taxon>Fusobacteriati</taxon>
        <taxon>Fusobacteriota</taxon>
        <taxon>Fusobacteriia</taxon>
        <taxon>Fusobacteriales</taxon>
        <taxon>Fusobacteriaceae</taxon>
        <taxon>Fusobacterium</taxon>
    </lineage>
</organism>
<evidence type="ECO:0000256" key="1">
    <source>
        <dbReference type="ARBA" id="ARBA00038087"/>
    </source>
</evidence>
<dbReference type="AlphaFoldDB" id="D6LII1"/>
<evidence type="ECO:0000259" key="4">
    <source>
        <dbReference type="Pfam" id="PF26079"/>
    </source>
</evidence>
<evidence type="ECO:0000313" key="5">
    <source>
        <dbReference type="EMBL" id="EFG28207.2"/>
    </source>
</evidence>
<evidence type="ECO:0000259" key="3">
    <source>
        <dbReference type="Pfam" id="PF26078"/>
    </source>
</evidence>
<comment type="similarity">
    <text evidence="1">Belongs to the Mu gp47/PBSX XkdT family.</text>
</comment>
<sequence>MGGVLMIIKKEWKKILSDMLSNVHDDYDKSEGGLFYDNLAPVSIEMEEIRDVLDYIFLNSFAETAEDEYLDNICKEVGVFRKQPTKSKGKVIIKGTPNTIIPVGTKVASDTYIYLTTEEKIIGVSGEVEVKIESENTGKIYNLPKNTIVNFPITIPNLNEVNNPSETVDGYDGESDNELRERYYFKVREPVTSGNIYHYKKWTMEVEGVGGVKVFPLWNGNGTVKVVVVNSAIEEADEPLLQRVRDYIEQVRPIGATVTVKSATPKEITITGKARISKNVDFDKVKADFERDIKEYFKKVGFKQNYVSYAQLGNILLNVEGVNDYDNLKINTGAINIALAEEEIPKLKVITLDKEVV</sequence>
<feature type="domain" description="Baseplate J-like C-terminal" evidence="4">
    <location>
        <begin position="269"/>
        <end position="352"/>
    </location>
</feature>
<dbReference type="Proteomes" id="UP000003964">
    <property type="component" value="Unassembled WGS sequence"/>
</dbReference>
<dbReference type="InterPro" id="IPR058530">
    <property type="entry name" value="Baseplate_J-like_C"/>
</dbReference>
<feature type="domain" description="Baseplate protein J-like barrel" evidence="2">
    <location>
        <begin position="91"/>
        <end position="170"/>
    </location>
</feature>
<proteinExistence type="inferred from homology"/>
<evidence type="ECO:0000313" key="6">
    <source>
        <dbReference type="Proteomes" id="UP000003964"/>
    </source>
</evidence>